<comment type="caution">
    <text evidence="4">The sequence shown here is derived from an EMBL/GenBank/DDBJ whole genome shotgun (WGS) entry which is preliminary data.</text>
</comment>
<accession>A0ABX0XY69</accession>
<dbReference type="EMBL" id="JAATVY010000005">
    <property type="protein sequence ID" value="NJC70227.1"/>
    <property type="molecule type" value="Genomic_DNA"/>
</dbReference>
<keyword evidence="1 2" id="KW-0732">Signal</keyword>
<dbReference type="InterPro" id="IPR013517">
    <property type="entry name" value="FG-GAP"/>
</dbReference>
<dbReference type="PANTHER" id="PTHR46580:SF4">
    <property type="entry name" value="ATP_GTP-BINDING PROTEIN"/>
    <property type="match status" value="1"/>
</dbReference>
<evidence type="ECO:0000256" key="1">
    <source>
        <dbReference type="ARBA" id="ARBA00022729"/>
    </source>
</evidence>
<dbReference type="SUPFAM" id="SSF50494">
    <property type="entry name" value="Trypsin-like serine proteases"/>
    <property type="match status" value="1"/>
</dbReference>
<feature type="chain" id="PRO_5045382028" evidence="2">
    <location>
        <begin position="32"/>
        <end position="594"/>
    </location>
</feature>
<dbReference type="InterPro" id="IPR043504">
    <property type="entry name" value="Peptidase_S1_PA_chymotrypsin"/>
</dbReference>
<keyword evidence="5" id="KW-1185">Reference proteome</keyword>
<organism evidence="4 5">
    <name type="scientific">Planosporangium thailandense</name>
    <dbReference type="NCBI Taxonomy" id="765197"/>
    <lineage>
        <taxon>Bacteria</taxon>
        <taxon>Bacillati</taxon>
        <taxon>Actinomycetota</taxon>
        <taxon>Actinomycetes</taxon>
        <taxon>Micromonosporales</taxon>
        <taxon>Micromonosporaceae</taxon>
        <taxon>Planosporangium</taxon>
    </lineage>
</organism>
<dbReference type="Pfam" id="PF01839">
    <property type="entry name" value="FG-GAP"/>
    <property type="match status" value="1"/>
</dbReference>
<dbReference type="Gene3D" id="2.40.10.10">
    <property type="entry name" value="Trypsin-like serine proteases"/>
    <property type="match status" value="1"/>
</dbReference>
<dbReference type="Proteomes" id="UP000722989">
    <property type="component" value="Unassembled WGS sequence"/>
</dbReference>
<dbReference type="Pfam" id="PF00089">
    <property type="entry name" value="Trypsin"/>
    <property type="match status" value="1"/>
</dbReference>
<dbReference type="SMART" id="SM00020">
    <property type="entry name" value="Tryp_SPc"/>
    <property type="match status" value="1"/>
</dbReference>
<reference evidence="4 5" key="1">
    <citation type="submission" date="2020-03" db="EMBL/GenBank/DDBJ databases">
        <title>WGS of the type strain of Planosporangium spp.</title>
        <authorList>
            <person name="Thawai C."/>
        </authorList>
    </citation>
    <scope>NUCLEOTIDE SEQUENCE [LARGE SCALE GENOMIC DNA]</scope>
    <source>
        <strain evidence="4 5">TBRC 5610</strain>
    </source>
</reference>
<protein>
    <submittedName>
        <fullName evidence="4">Trypsin-like serine protease</fullName>
    </submittedName>
</protein>
<dbReference type="Pfam" id="PF13517">
    <property type="entry name" value="FG-GAP_3"/>
    <property type="match status" value="2"/>
</dbReference>
<evidence type="ECO:0000313" key="5">
    <source>
        <dbReference type="Proteomes" id="UP000722989"/>
    </source>
</evidence>
<name>A0ABX0XY69_9ACTN</name>
<proteinExistence type="predicted"/>
<gene>
    <name evidence="4" type="ORF">HC031_10970</name>
</gene>
<dbReference type="RefSeq" id="WP_167925112.1">
    <property type="nucleotide sequence ID" value="NZ_JAATVY010000005.1"/>
</dbReference>
<dbReference type="Gene3D" id="2.40.128.340">
    <property type="match status" value="3"/>
</dbReference>
<dbReference type="InterPro" id="IPR001254">
    <property type="entry name" value="Trypsin_dom"/>
</dbReference>
<dbReference type="PROSITE" id="PS50240">
    <property type="entry name" value="TRYPSIN_DOM"/>
    <property type="match status" value="1"/>
</dbReference>
<evidence type="ECO:0000259" key="3">
    <source>
        <dbReference type="PROSITE" id="PS50240"/>
    </source>
</evidence>
<dbReference type="InterPro" id="IPR028994">
    <property type="entry name" value="Integrin_alpha_N"/>
</dbReference>
<evidence type="ECO:0000256" key="2">
    <source>
        <dbReference type="SAM" id="SignalP"/>
    </source>
</evidence>
<feature type="signal peptide" evidence="2">
    <location>
        <begin position="1"/>
        <end position="31"/>
    </location>
</feature>
<dbReference type="SUPFAM" id="SSF69318">
    <property type="entry name" value="Integrin alpha N-terminal domain"/>
    <property type="match status" value="1"/>
</dbReference>
<evidence type="ECO:0000313" key="4">
    <source>
        <dbReference type="EMBL" id="NJC70227.1"/>
    </source>
</evidence>
<dbReference type="InterPro" id="IPR009003">
    <property type="entry name" value="Peptidase_S1_PA"/>
</dbReference>
<sequence length="594" mass="63444">MPRTRTRVGWAAGLLTSTLAIGLTAATPAHAVAGPAPAPADAYGFVAKIDAGGRGCTGALINAWWVVTAASCFTEPGQTLPAGPPTKPATVTVGRPDLTTTAGHVLAVTTLVPRDGRNLVLAKLASAVTDVAPVALATTPATTGQTVTVAGYGRTATEWVPDTQHTAQFTVQGSTATTFDLVGATPDAAICKGDAGGPALRDAGGRPELVGLNHTSWQHGCYAETETRQGATETRTDDITAWITQNARVPVLRDFDGDGKTDIAAYYRYDNGLTRLFLFQGLDAASVTPKIAWDSGTGNWEMTRTKPVAGDFNGDGKTDIAAYYDYGNGRTALWLFQGVGTPSVSTKMVWDSGPGNWYWDRITPVTGDFDGDGKTDIAAYYRYDNGLTRLFLFQGLDAPSVTPKIAWDSGTGNWEMTRTKPVAGDFNGDGKTDIAAYYDYGNGRTALWLFQGVGTPSVTTKMVWDSGPGNWYWDRITPVTGDFDGDGKTDIAAYYRYDNGLTRLFLFQGLDAPSVTPKIAWDSGTGNWEMTRTKPVAGDFNGDGKTDIAAYYDYGNGRTALWLFQGVGTPSVTTKMVWDSGPGNWYWDRITPVS</sequence>
<feature type="domain" description="Peptidase S1" evidence="3">
    <location>
        <begin position="31"/>
        <end position="248"/>
    </location>
</feature>
<dbReference type="PANTHER" id="PTHR46580">
    <property type="entry name" value="SENSOR KINASE-RELATED"/>
    <property type="match status" value="1"/>
</dbReference>